<feature type="transmembrane region" description="Helical" evidence="10">
    <location>
        <begin position="177"/>
        <end position="201"/>
    </location>
</feature>
<reference evidence="11" key="2">
    <citation type="journal article" date="2021" name="PeerJ">
        <title>Extensive microbial diversity within the chicken gut microbiome revealed by metagenomics and culture.</title>
        <authorList>
            <person name="Gilroy R."/>
            <person name="Ravi A."/>
            <person name="Getino M."/>
            <person name="Pursley I."/>
            <person name="Horton D.L."/>
            <person name="Alikhan N.F."/>
            <person name="Baker D."/>
            <person name="Gharbi K."/>
            <person name="Hall N."/>
            <person name="Watson M."/>
            <person name="Adriaenssens E.M."/>
            <person name="Foster-Nyarko E."/>
            <person name="Jarju S."/>
            <person name="Secka A."/>
            <person name="Antonio M."/>
            <person name="Oren A."/>
            <person name="Chaudhuri R.R."/>
            <person name="La Ragione R."/>
            <person name="Hildebrand F."/>
            <person name="Pallen M.J."/>
        </authorList>
    </citation>
    <scope>NUCLEOTIDE SEQUENCE</scope>
    <source>
        <strain evidence="11">B3-4054</strain>
    </source>
</reference>
<keyword evidence="9" id="KW-0046">Antibiotic resistance</keyword>
<dbReference type="CDD" id="cd13143">
    <property type="entry name" value="MATE_MepA_like"/>
    <property type="match status" value="1"/>
</dbReference>
<dbReference type="InterPro" id="IPR051327">
    <property type="entry name" value="MATE_MepA_subfamily"/>
</dbReference>
<keyword evidence="7 10" id="KW-1133">Transmembrane helix</keyword>
<dbReference type="InterPro" id="IPR002528">
    <property type="entry name" value="MATE_fam"/>
</dbReference>
<reference evidence="11" key="1">
    <citation type="submission" date="2020-10" db="EMBL/GenBank/DDBJ databases">
        <authorList>
            <person name="Gilroy R."/>
        </authorList>
    </citation>
    <scope>NUCLEOTIDE SEQUENCE</scope>
    <source>
        <strain evidence="11">B3-4054</strain>
    </source>
</reference>
<comment type="similarity">
    <text evidence="2">Belongs to the multi antimicrobial extrusion (MATE) (TC 2.A.66.1) family. MepA subfamily.</text>
</comment>
<keyword evidence="8 10" id="KW-0472">Membrane</keyword>
<dbReference type="GO" id="GO:0005886">
    <property type="term" value="C:plasma membrane"/>
    <property type="evidence" value="ECO:0007669"/>
    <property type="project" value="UniProtKB-SubCell"/>
</dbReference>
<dbReference type="GO" id="GO:0046677">
    <property type="term" value="P:response to antibiotic"/>
    <property type="evidence" value="ECO:0007669"/>
    <property type="project" value="UniProtKB-KW"/>
</dbReference>
<name>A0A9D9EPM8_9SPIR</name>
<dbReference type="Proteomes" id="UP000823616">
    <property type="component" value="Unassembled WGS sequence"/>
</dbReference>
<evidence type="ECO:0000256" key="9">
    <source>
        <dbReference type="ARBA" id="ARBA00023251"/>
    </source>
</evidence>
<evidence type="ECO:0000313" key="12">
    <source>
        <dbReference type="Proteomes" id="UP000823616"/>
    </source>
</evidence>
<keyword evidence="6 10" id="KW-0812">Transmembrane</keyword>
<dbReference type="GO" id="GO:0042910">
    <property type="term" value="F:xenobiotic transmembrane transporter activity"/>
    <property type="evidence" value="ECO:0007669"/>
    <property type="project" value="InterPro"/>
</dbReference>
<dbReference type="PANTHER" id="PTHR43823:SF3">
    <property type="entry name" value="MULTIDRUG EXPORT PROTEIN MEPA"/>
    <property type="match status" value="1"/>
</dbReference>
<feature type="transmembrane region" description="Helical" evidence="10">
    <location>
        <begin position="207"/>
        <end position="228"/>
    </location>
</feature>
<protein>
    <recommendedName>
        <fullName evidence="3">Multidrug export protein MepA</fullName>
    </recommendedName>
</protein>
<feature type="transmembrane region" description="Helical" evidence="10">
    <location>
        <begin position="149"/>
        <end position="170"/>
    </location>
</feature>
<evidence type="ECO:0000256" key="5">
    <source>
        <dbReference type="ARBA" id="ARBA00022475"/>
    </source>
</evidence>
<dbReference type="InterPro" id="IPR045070">
    <property type="entry name" value="MATE_MepA-like"/>
</dbReference>
<evidence type="ECO:0000256" key="4">
    <source>
        <dbReference type="ARBA" id="ARBA00022448"/>
    </source>
</evidence>
<evidence type="ECO:0000256" key="7">
    <source>
        <dbReference type="ARBA" id="ARBA00022989"/>
    </source>
</evidence>
<dbReference type="GO" id="GO:0015297">
    <property type="term" value="F:antiporter activity"/>
    <property type="evidence" value="ECO:0007669"/>
    <property type="project" value="InterPro"/>
</dbReference>
<evidence type="ECO:0000256" key="3">
    <source>
        <dbReference type="ARBA" id="ARBA00022106"/>
    </source>
</evidence>
<evidence type="ECO:0000256" key="1">
    <source>
        <dbReference type="ARBA" id="ARBA00004651"/>
    </source>
</evidence>
<feature type="transmembrane region" description="Helical" evidence="10">
    <location>
        <begin position="62"/>
        <end position="85"/>
    </location>
</feature>
<feature type="transmembrane region" description="Helical" evidence="10">
    <location>
        <begin position="414"/>
        <end position="431"/>
    </location>
</feature>
<feature type="transmembrane region" description="Helical" evidence="10">
    <location>
        <begin position="437"/>
        <end position="454"/>
    </location>
</feature>
<feature type="transmembrane region" description="Helical" evidence="10">
    <location>
        <begin position="29"/>
        <end position="50"/>
    </location>
</feature>
<dbReference type="EMBL" id="JADIMS010000146">
    <property type="protein sequence ID" value="MBO8450997.1"/>
    <property type="molecule type" value="Genomic_DNA"/>
</dbReference>
<proteinExistence type="inferred from homology"/>
<dbReference type="InterPro" id="IPR048279">
    <property type="entry name" value="MdtK-like"/>
</dbReference>
<evidence type="ECO:0000256" key="10">
    <source>
        <dbReference type="SAM" id="Phobius"/>
    </source>
</evidence>
<feature type="transmembrane region" description="Helical" evidence="10">
    <location>
        <begin position="106"/>
        <end position="129"/>
    </location>
</feature>
<comment type="caution">
    <text evidence="11">The sequence shown here is derived from an EMBL/GenBank/DDBJ whole genome shotgun (WGS) entry which is preliminary data.</text>
</comment>
<evidence type="ECO:0000256" key="2">
    <source>
        <dbReference type="ARBA" id="ARBA00008417"/>
    </source>
</evidence>
<evidence type="ECO:0000313" key="11">
    <source>
        <dbReference type="EMBL" id="MBO8450997.1"/>
    </source>
</evidence>
<evidence type="ECO:0000256" key="6">
    <source>
        <dbReference type="ARBA" id="ARBA00022692"/>
    </source>
</evidence>
<dbReference type="PANTHER" id="PTHR43823">
    <property type="entry name" value="SPORULATION PROTEIN YKVU"/>
    <property type="match status" value="1"/>
</dbReference>
<evidence type="ECO:0000256" key="8">
    <source>
        <dbReference type="ARBA" id="ARBA00023136"/>
    </source>
</evidence>
<comment type="subcellular location">
    <subcellularLocation>
        <location evidence="1">Cell membrane</location>
        <topology evidence="1">Multi-pass membrane protein</topology>
    </subcellularLocation>
</comment>
<sequence length="464" mass="49122">MEETGTFPQLTGTSKSQYQTMTQTPVPRLITRLAVPTVVSMLVSSLYNMADTFFVARIGTSAGAAVGVVFSAMAVIQAVGFTVGMGSGSILSRLLGQQNTEAGNRVVSVGFFMAVFLGLCIAVPGLLFLDPFMLFLGSTETILPFAKSYAVWILTGAPLMCGSFFLNNILRAEGRAAFSMIGLTAGGFLNILLDPLLIFGFGMGTAGAGAATLVSQAVSFCILLQFFLRKKSASRISVRCFPPARDVLPQAGRIIANGFPSLCRQGLSSISVVMLNRRAALYGDAVVAGFAVVLRITMFVASVMIGIGQGFTPVAGFNYGAGKYSRVRAAYRFTLKSGFLLLAAASAVLFLFAPQVIAVFSGQREVVAAGTAILRWQCAALPFHAGIVTTNMLMQATGKTVTAAFLSSNRQGSFFLPLVLVLPAVFGLRGLEAVQGVSDFLSFLAAIPFAVSFLRKLKQKEDRN</sequence>
<feature type="transmembrane region" description="Helical" evidence="10">
    <location>
        <begin position="333"/>
        <end position="353"/>
    </location>
</feature>
<dbReference type="Pfam" id="PF01554">
    <property type="entry name" value="MatE"/>
    <property type="match status" value="2"/>
</dbReference>
<accession>A0A9D9EPM8</accession>
<dbReference type="AlphaFoldDB" id="A0A9D9EPM8"/>
<gene>
    <name evidence="11" type="ORF">IAA96_07835</name>
</gene>
<dbReference type="NCBIfam" id="TIGR00797">
    <property type="entry name" value="matE"/>
    <property type="match status" value="1"/>
</dbReference>
<dbReference type="PIRSF" id="PIRSF006603">
    <property type="entry name" value="DinF"/>
    <property type="match status" value="1"/>
</dbReference>
<keyword evidence="4" id="KW-0813">Transport</keyword>
<keyword evidence="5" id="KW-1003">Cell membrane</keyword>
<organism evidence="11 12">
    <name type="scientific">Candidatus Avitreponema avistercoris</name>
    <dbReference type="NCBI Taxonomy" id="2840705"/>
    <lineage>
        <taxon>Bacteria</taxon>
        <taxon>Pseudomonadati</taxon>
        <taxon>Spirochaetota</taxon>
        <taxon>Spirochaetia</taxon>
        <taxon>Spirochaetales</taxon>
        <taxon>Candidatus Avitreponema</taxon>
    </lineage>
</organism>
<feature type="transmembrane region" description="Helical" evidence="10">
    <location>
        <begin position="279"/>
        <end position="297"/>
    </location>
</feature>